<dbReference type="AlphaFoldDB" id="A0A1H9MK00"/>
<evidence type="ECO:0000259" key="1">
    <source>
        <dbReference type="Pfam" id="PF00248"/>
    </source>
</evidence>
<sequence length="305" mass="34933">MQQITLGKSMLRAPRIGLGCMRMAQLEVHEAVEVLEQALELGINFFDHADIYGDGESERIFGAAMKRMNIPRESILVQSKCGICQGYYDFSKEHIVASVDETLHRLQMDYLDVLVLHRPDVLMDPEEVADAFEELLRTGKVRYFGVSNFNSLQIELLQRACYMPLIINQVQFSLAHTPLIDAGVNVNTKNDRAVMRDCQLLDYCRLNEVSIQVWSPFQIDLAHGVFFDHEDYKKLNTVIHDLAKKYRVSDEAIAIAWILRHPAKMQPIVGTMNMVRLRGLVKALDIELSREDWYKLYCAAGNKLL</sequence>
<dbReference type="InterPro" id="IPR023210">
    <property type="entry name" value="NADP_OxRdtase_dom"/>
</dbReference>
<reference evidence="2 3" key="1">
    <citation type="submission" date="2016-10" db="EMBL/GenBank/DDBJ databases">
        <authorList>
            <person name="de Groot N.N."/>
        </authorList>
    </citation>
    <scope>NUCLEOTIDE SEQUENCE [LARGE SCALE GENOMIC DNA]</scope>
    <source>
        <strain evidence="2 3">DSM 15827</strain>
    </source>
</reference>
<gene>
    <name evidence="2" type="ORF">SAMN05421767_12733</name>
</gene>
<dbReference type="GO" id="GO:0005829">
    <property type="term" value="C:cytosol"/>
    <property type="evidence" value="ECO:0007669"/>
    <property type="project" value="TreeGrafter"/>
</dbReference>
<evidence type="ECO:0000313" key="2">
    <source>
        <dbReference type="EMBL" id="SER23787.1"/>
    </source>
</evidence>
<organism evidence="2 3">
    <name type="scientific">Granulicatella balaenopterae</name>
    <dbReference type="NCBI Taxonomy" id="137733"/>
    <lineage>
        <taxon>Bacteria</taxon>
        <taxon>Bacillati</taxon>
        <taxon>Bacillota</taxon>
        <taxon>Bacilli</taxon>
        <taxon>Lactobacillales</taxon>
        <taxon>Carnobacteriaceae</taxon>
        <taxon>Granulicatella</taxon>
    </lineage>
</organism>
<proteinExistence type="predicted"/>
<dbReference type="InterPro" id="IPR020471">
    <property type="entry name" value="AKR"/>
</dbReference>
<dbReference type="InterPro" id="IPR050523">
    <property type="entry name" value="AKR_Detox_Biosynth"/>
</dbReference>
<dbReference type="CDD" id="cd19092">
    <property type="entry name" value="AKR_BsYcsN_EcYdhF-like"/>
    <property type="match status" value="1"/>
</dbReference>
<dbReference type="STRING" id="137733.SAMN05421767_12733"/>
<name>A0A1H9MK00_9LACT</name>
<dbReference type="OrthoDB" id="9773828at2"/>
<dbReference type="RefSeq" id="WP_089747100.1">
    <property type="nucleotide sequence ID" value="NZ_FOGF01000027.1"/>
</dbReference>
<dbReference type="GO" id="GO:0016491">
    <property type="term" value="F:oxidoreductase activity"/>
    <property type="evidence" value="ECO:0007669"/>
    <property type="project" value="InterPro"/>
</dbReference>
<dbReference type="Proteomes" id="UP000198556">
    <property type="component" value="Unassembled WGS sequence"/>
</dbReference>
<dbReference type="Gene3D" id="3.20.20.100">
    <property type="entry name" value="NADP-dependent oxidoreductase domain"/>
    <property type="match status" value="1"/>
</dbReference>
<evidence type="ECO:0000313" key="3">
    <source>
        <dbReference type="Proteomes" id="UP000198556"/>
    </source>
</evidence>
<dbReference type="InterPro" id="IPR036812">
    <property type="entry name" value="NAD(P)_OxRdtase_dom_sf"/>
</dbReference>
<dbReference type="PANTHER" id="PTHR43364:SF1">
    <property type="entry name" value="OXIDOREDUCTASE YDHF"/>
    <property type="match status" value="1"/>
</dbReference>
<dbReference type="EMBL" id="FOGF01000027">
    <property type="protein sequence ID" value="SER23787.1"/>
    <property type="molecule type" value="Genomic_DNA"/>
</dbReference>
<dbReference type="PANTHER" id="PTHR43364">
    <property type="entry name" value="NADH-SPECIFIC METHYLGLYOXAL REDUCTASE-RELATED"/>
    <property type="match status" value="1"/>
</dbReference>
<accession>A0A1H9MK00</accession>
<keyword evidence="3" id="KW-1185">Reference proteome</keyword>
<protein>
    <submittedName>
        <fullName evidence="2">Predicted oxidoreductase</fullName>
    </submittedName>
</protein>
<dbReference type="PRINTS" id="PR00069">
    <property type="entry name" value="ALDKETRDTASE"/>
</dbReference>
<dbReference type="Pfam" id="PF00248">
    <property type="entry name" value="Aldo_ket_red"/>
    <property type="match status" value="1"/>
</dbReference>
<dbReference type="SUPFAM" id="SSF51430">
    <property type="entry name" value="NAD(P)-linked oxidoreductase"/>
    <property type="match status" value="1"/>
</dbReference>
<feature type="domain" description="NADP-dependent oxidoreductase" evidence="1">
    <location>
        <begin position="15"/>
        <end position="294"/>
    </location>
</feature>